<evidence type="ECO:0000313" key="2">
    <source>
        <dbReference type="EMBL" id="MFF4216594.1"/>
    </source>
</evidence>
<accession>A0ABW6TVH3</accession>
<dbReference type="RefSeq" id="WP_388626132.1">
    <property type="nucleotide sequence ID" value="NZ_JBIAUT010000002.1"/>
</dbReference>
<protein>
    <submittedName>
        <fullName evidence="2">Uncharacterized protein</fullName>
    </submittedName>
</protein>
<gene>
    <name evidence="2" type="ORF">ACFYZM_09970</name>
</gene>
<dbReference type="Proteomes" id="UP001602123">
    <property type="component" value="Unassembled WGS sequence"/>
</dbReference>
<sequence>MRHFIRRWFRRERQISAPEPPPVPEPRAAEPEPRPSRGPTCGVYVWATAHGINLESRSPLGVCTCSERAHQPLPALGSFVVDKRDGSVGQVMRNGGGQVLLLRAPSGGGDWEADADMVRPATEAELLSAKVQAANAASRWGR</sequence>
<proteinExistence type="predicted"/>
<evidence type="ECO:0000256" key="1">
    <source>
        <dbReference type="SAM" id="MobiDB-lite"/>
    </source>
</evidence>
<organism evidence="2 3">
    <name type="scientific">Streptomyces nondiastaticus</name>
    <dbReference type="NCBI Taxonomy" id="3154512"/>
    <lineage>
        <taxon>Bacteria</taxon>
        <taxon>Bacillati</taxon>
        <taxon>Actinomycetota</taxon>
        <taxon>Actinomycetes</taxon>
        <taxon>Kitasatosporales</taxon>
        <taxon>Streptomycetaceae</taxon>
        <taxon>Streptomyces</taxon>
    </lineage>
</organism>
<name>A0ABW6TVH3_9ACTN</name>
<keyword evidence="3" id="KW-1185">Reference proteome</keyword>
<evidence type="ECO:0000313" key="3">
    <source>
        <dbReference type="Proteomes" id="UP001602123"/>
    </source>
</evidence>
<feature type="region of interest" description="Disordered" evidence="1">
    <location>
        <begin position="13"/>
        <end position="39"/>
    </location>
</feature>
<comment type="caution">
    <text evidence="2">The sequence shown here is derived from an EMBL/GenBank/DDBJ whole genome shotgun (WGS) entry which is preliminary data.</text>
</comment>
<dbReference type="EMBL" id="JBIAUT010000002">
    <property type="protein sequence ID" value="MFF4216594.1"/>
    <property type="molecule type" value="Genomic_DNA"/>
</dbReference>
<reference evidence="2 3" key="1">
    <citation type="submission" date="2024-10" db="EMBL/GenBank/DDBJ databases">
        <title>The Natural Products Discovery Center: Release of the First 8490 Sequenced Strains for Exploring Actinobacteria Biosynthetic Diversity.</title>
        <authorList>
            <person name="Kalkreuter E."/>
            <person name="Kautsar S.A."/>
            <person name="Yang D."/>
            <person name="Bader C.D."/>
            <person name="Teijaro C.N."/>
            <person name="Fluegel L."/>
            <person name="Davis C.M."/>
            <person name="Simpson J.R."/>
            <person name="Lauterbach L."/>
            <person name="Steele A.D."/>
            <person name="Gui C."/>
            <person name="Meng S."/>
            <person name="Li G."/>
            <person name="Viehrig K."/>
            <person name="Ye F."/>
            <person name="Su P."/>
            <person name="Kiefer A.F."/>
            <person name="Nichols A."/>
            <person name="Cepeda A.J."/>
            <person name="Yan W."/>
            <person name="Fan B."/>
            <person name="Jiang Y."/>
            <person name="Adhikari A."/>
            <person name="Zheng C.-J."/>
            <person name="Schuster L."/>
            <person name="Cowan T.M."/>
            <person name="Smanski M.J."/>
            <person name="Chevrette M.G."/>
            <person name="De Carvalho L.P.S."/>
            <person name="Shen B."/>
        </authorList>
    </citation>
    <scope>NUCLEOTIDE SEQUENCE [LARGE SCALE GENOMIC DNA]</scope>
    <source>
        <strain evidence="2 3">NPDC001650</strain>
    </source>
</reference>